<dbReference type="Gene3D" id="2.10.25.10">
    <property type="entry name" value="Laminin"/>
    <property type="match status" value="2"/>
</dbReference>
<keyword evidence="3" id="KW-0732">Signal</keyword>
<dbReference type="InterPro" id="IPR014853">
    <property type="entry name" value="VWF/SSPO/ZAN-like_Cys-rich_dom"/>
</dbReference>
<feature type="domain" description="VWFD" evidence="8">
    <location>
        <begin position="878"/>
        <end position="1051"/>
    </location>
</feature>
<dbReference type="InterPro" id="IPR025615">
    <property type="entry name" value="TILa_dom"/>
</dbReference>
<feature type="domain" description="VWFD" evidence="8">
    <location>
        <begin position="101"/>
        <end position="279"/>
    </location>
</feature>
<keyword evidence="4" id="KW-0677">Repeat</keyword>
<dbReference type="SMART" id="SM00216">
    <property type="entry name" value="VWD"/>
    <property type="match status" value="3"/>
</dbReference>
<dbReference type="SMART" id="SM00215">
    <property type="entry name" value="VWC_out"/>
    <property type="match status" value="2"/>
</dbReference>
<evidence type="ECO:0000256" key="7">
    <source>
        <dbReference type="ARBA" id="ARBA00023180"/>
    </source>
</evidence>
<dbReference type="InterPro" id="IPR052749">
    <property type="entry name" value="Alpha-tectorin"/>
</dbReference>
<dbReference type="Pfam" id="PF01826">
    <property type="entry name" value="TIL"/>
    <property type="match status" value="2"/>
</dbReference>
<dbReference type="FunFam" id="2.10.25.10:FF:000055">
    <property type="entry name" value="alpha-tectorin isoform X1"/>
    <property type="match status" value="2"/>
</dbReference>
<feature type="domain" description="VWFD" evidence="8">
    <location>
        <begin position="1"/>
        <end position="55"/>
    </location>
</feature>
<evidence type="ECO:0000256" key="5">
    <source>
        <dbReference type="ARBA" id="ARBA00023136"/>
    </source>
</evidence>
<dbReference type="EMBL" id="VWZX01001278">
    <property type="protein sequence ID" value="NXI35870.1"/>
    <property type="molecule type" value="Genomic_DNA"/>
</dbReference>
<organism evidence="9 10">
    <name type="scientific">Galbula dea</name>
    <dbReference type="NCBI Taxonomy" id="1109041"/>
    <lineage>
        <taxon>Eukaryota</taxon>
        <taxon>Metazoa</taxon>
        <taxon>Chordata</taxon>
        <taxon>Craniata</taxon>
        <taxon>Vertebrata</taxon>
        <taxon>Euteleostomi</taxon>
        <taxon>Archelosauria</taxon>
        <taxon>Archosauria</taxon>
        <taxon>Dinosauria</taxon>
        <taxon>Saurischia</taxon>
        <taxon>Theropoda</taxon>
        <taxon>Coelurosauria</taxon>
        <taxon>Aves</taxon>
        <taxon>Neognathae</taxon>
        <taxon>Neoaves</taxon>
        <taxon>Telluraves</taxon>
        <taxon>Coraciimorphae</taxon>
        <taxon>Piciformes</taxon>
        <taxon>Galbulidae</taxon>
        <taxon>Galbula</taxon>
    </lineage>
</organism>
<evidence type="ECO:0000259" key="8">
    <source>
        <dbReference type="PROSITE" id="PS51233"/>
    </source>
</evidence>
<comment type="caution">
    <text evidence="9">The sequence shown here is derived from an EMBL/GenBank/DDBJ whole genome shotgun (WGS) entry which is preliminary data.</text>
</comment>
<evidence type="ECO:0000256" key="6">
    <source>
        <dbReference type="ARBA" id="ARBA00023157"/>
    </source>
</evidence>
<evidence type="ECO:0000256" key="1">
    <source>
        <dbReference type="ARBA" id="ARBA00004236"/>
    </source>
</evidence>
<dbReference type="SMART" id="SM00832">
    <property type="entry name" value="C8"/>
    <property type="match status" value="2"/>
</dbReference>
<evidence type="ECO:0000256" key="3">
    <source>
        <dbReference type="ARBA" id="ARBA00022729"/>
    </source>
</evidence>
<feature type="domain" description="VWFD" evidence="8">
    <location>
        <begin position="489"/>
        <end position="669"/>
    </location>
</feature>
<keyword evidence="2" id="KW-1003">Cell membrane</keyword>
<reference evidence="9 10" key="1">
    <citation type="submission" date="2019-09" db="EMBL/GenBank/DDBJ databases">
        <title>Bird 10,000 Genomes (B10K) Project - Family phase.</title>
        <authorList>
            <person name="Zhang G."/>
        </authorList>
    </citation>
    <scope>NUCLEOTIDE SEQUENCE [LARGE SCALE GENOMIC DNA]</scope>
    <source>
        <strain evidence="9">B10K-DU-001-62</strain>
        <tissue evidence="9">Muscle</tissue>
    </source>
</reference>
<dbReference type="GO" id="GO:0005886">
    <property type="term" value="C:plasma membrane"/>
    <property type="evidence" value="ECO:0007669"/>
    <property type="project" value="UniProtKB-SubCell"/>
</dbReference>
<name>A0A7K9SIU5_9PICI</name>
<keyword evidence="7" id="KW-0325">Glycoprotein</keyword>
<evidence type="ECO:0000256" key="2">
    <source>
        <dbReference type="ARBA" id="ARBA00022475"/>
    </source>
</evidence>
<dbReference type="OrthoDB" id="6236007at2759"/>
<dbReference type="InterPro" id="IPR036084">
    <property type="entry name" value="Ser_inhib-like_sf"/>
</dbReference>
<keyword evidence="10" id="KW-1185">Reference proteome</keyword>
<dbReference type="CDD" id="cd19941">
    <property type="entry name" value="TIL"/>
    <property type="match status" value="2"/>
</dbReference>
<dbReference type="PROSITE" id="PS51233">
    <property type="entry name" value="VWFD"/>
    <property type="match status" value="4"/>
</dbReference>
<gene>
    <name evidence="9" type="primary">Fcgbp_0</name>
    <name evidence="9" type="ORF">GALDEA_R10430</name>
</gene>
<dbReference type="PANTHER" id="PTHR46160">
    <property type="entry name" value="ALPHA-TECTORIN-RELATED"/>
    <property type="match status" value="1"/>
</dbReference>
<dbReference type="PANTHER" id="PTHR46160:SF3">
    <property type="entry name" value="ALPHA-TECTORIN"/>
    <property type="match status" value="1"/>
</dbReference>
<dbReference type="Pfam" id="PF08742">
    <property type="entry name" value="C8"/>
    <property type="match status" value="2"/>
</dbReference>
<evidence type="ECO:0000313" key="10">
    <source>
        <dbReference type="Proteomes" id="UP000566440"/>
    </source>
</evidence>
<keyword evidence="6" id="KW-1015">Disulfide bond</keyword>
<evidence type="ECO:0000313" key="9">
    <source>
        <dbReference type="EMBL" id="NXI35870.1"/>
    </source>
</evidence>
<proteinExistence type="predicted"/>
<dbReference type="Pfam" id="PF00094">
    <property type="entry name" value="VWD"/>
    <property type="match status" value="4"/>
</dbReference>
<dbReference type="InterPro" id="IPR001007">
    <property type="entry name" value="VWF_dom"/>
</dbReference>
<dbReference type="InterPro" id="IPR001846">
    <property type="entry name" value="VWF_type-D"/>
</dbReference>
<dbReference type="SUPFAM" id="SSF57567">
    <property type="entry name" value="Serine protease inhibitors"/>
    <property type="match status" value="2"/>
</dbReference>
<protein>
    <submittedName>
        <fullName evidence="9">FCGBP protein</fullName>
    </submittedName>
</protein>
<keyword evidence="5" id="KW-0472">Membrane</keyword>
<sequence>MVAVPSSYFGATCGLCGNFNEDTEDEMTFADGTQAASVEEWAQSWRDASCQDDCEGQGAAICGELGCEVGGQVACKKAACKAHEKCVVVDDTPSCQKMKFFTCIGTGDPHYTTFDGLRYDFQGTCVYQFAALCRQDLNLVPFTVKVENNNRGSKAVSFTKTVTTELYGNTITMSQENPGKVMVNGTFVELPFIQKEQFELYHSGVHGFIRTSFGLRVSFDWYSYARVILPEAYAGAICGLCGNANGEADDDLLTRGGQPASDEIQLADSWKVAEVPGCSSGCVGGNCPTCEEKQKEIYRGDGYCGVISKPEGPFQACHGVINPKSFLEDCAFDACHYKGHRDTLCKAIAAYVSECQSRGVRVEQWRTSSFCGPSCPRHSHYELCGSSCPTTCRGPDVLQDCSSTPCTEGCFCDPGYVLSGEQCVPLDDCGCEHGGRYYKKGEEFYQASCRERCLCKAKGVVECEEVFCSAHEECRVEDGVLGCYPAGYGRLVVSGDPHYVTFDGRAFDILGSCTYTLARLCKPERRLANFSVLLEHDVGGRGNVALMKKVMVSIHGYTVTLERGRKWEVMVDHELYTLPLVTEDKKIRVGQEGNNIVLQTSAGLRLLYNSATYLLVTIPDVYRGRVCGLGGNYNGDPGDDFQLPGGSLAKSTEEFVTSWKVLVEDRACSDGCDEKTCPTCDLPHTTTPYRASDSCGLIRDPQGPFGSCHARVSPVEYFNHCLHDLCAAGGAQEVLCHSLQAYVAACQAAGAELRGWRTTTFCPLSCPPHSHYELCTRTCDFTCASLSVPAPCSWSCFEGCQCDDGFLFDGESCVSLEQCGCVHQGRYFKAGDTIISSNCSTKCSCHPSQGLVCEETGCPPDEVCTTRDGAQGCVKQEGHCFISPGASLTTFDGAGGKLLTSGTYKVVALCDEQSPNWFKVVVEVSECREDNVPAAVAIFVFFREAFITVNSHMEVWVNGLFSHLPTTVAKSISLSLVARNISISHPSGVNILFNPNGEVVVTVGAKLVNQLCAPCGNFNGDPRDDLKLPDGRTMKSIAEVVDAWKARDFAG</sequence>
<dbReference type="AlphaFoldDB" id="A0A7K9SIU5"/>
<feature type="non-terminal residue" evidence="9">
    <location>
        <position position="1051"/>
    </location>
</feature>
<feature type="non-terminal residue" evidence="9">
    <location>
        <position position="1"/>
    </location>
</feature>
<dbReference type="InterPro" id="IPR002919">
    <property type="entry name" value="TIL_dom"/>
</dbReference>
<accession>A0A7K9SIU5</accession>
<evidence type="ECO:0000256" key="4">
    <source>
        <dbReference type="ARBA" id="ARBA00022737"/>
    </source>
</evidence>
<dbReference type="Pfam" id="PF12714">
    <property type="entry name" value="TILa"/>
    <property type="match status" value="2"/>
</dbReference>
<comment type="subcellular location">
    <subcellularLocation>
        <location evidence="1">Cell membrane</location>
    </subcellularLocation>
</comment>
<dbReference type="Proteomes" id="UP000566440">
    <property type="component" value="Unassembled WGS sequence"/>
</dbReference>